<dbReference type="EMBL" id="CAJVQC010054652">
    <property type="protein sequence ID" value="CAG8794434.1"/>
    <property type="molecule type" value="Genomic_DNA"/>
</dbReference>
<proteinExistence type="predicted"/>
<evidence type="ECO:0000313" key="1">
    <source>
        <dbReference type="EMBL" id="CAG8794434.1"/>
    </source>
</evidence>
<comment type="caution">
    <text evidence="1">The sequence shown here is derived from an EMBL/GenBank/DDBJ whole genome shotgun (WGS) entry which is preliminary data.</text>
</comment>
<feature type="non-terminal residue" evidence="1">
    <location>
        <position position="1"/>
    </location>
</feature>
<feature type="non-terminal residue" evidence="1">
    <location>
        <position position="65"/>
    </location>
</feature>
<keyword evidence="2" id="KW-1185">Reference proteome</keyword>
<sequence>LDMVELSHQVVQVLRAIKKELMKEKGPKWLRDLLSILALRKYIENLLTNISKLMYRRDIALVALG</sequence>
<dbReference type="Proteomes" id="UP000789920">
    <property type="component" value="Unassembled WGS sequence"/>
</dbReference>
<reference evidence="1" key="1">
    <citation type="submission" date="2021-06" db="EMBL/GenBank/DDBJ databases">
        <authorList>
            <person name="Kallberg Y."/>
            <person name="Tangrot J."/>
            <person name="Rosling A."/>
        </authorList>
    </citation>
    <scope>NUCLEOTIDE SEQUENCE</scope>
    <source>
        <strain evidence="1">MA461A</strain>
    </source>
</reference>
<evidence type="ECO:0000313" key="2">
    <source>
        <dbReference type="Proteomes" id="UP000789920"/>
    </source>
</evidence>
<protein>
    <submittedName>
        <fullName evidence="1">27229_t:CDS:1</fullName>
    </submittedName>
</protein>
<gene>
    <name evidence="1" type="ORF">RPERSI_LOCUS19763</name>
</gene>
<organism evidence="1 2">
    <name type="scientific">Racocetra persica</name>
    <dbReference type="NCBI Taxonomy" id="160502"/>
    <lineage>
        <taxon>Eukaryota</taxon>
        <taxon>Fungi</taxon>
        <taxon>Fungi incertae sedis</taxon>
        <taxon>Mucoromycota</taxon>
        <taxon>Glomeromycotina</taxon>
        <taxon>Glomeromycetes</taxon>
        <taxon>Diversisporales</taxon>
        <taxon>Gigasporaceae</taxon>
        <taxon>Racocetra</taxon>
    </lineage>
</organism>
<name>A0ACA9RIL2_9GLOM</name>
<accession>A0ACA9RIL2</accession>